<dbReference type="InterPro" id="IPR002789">
    <property type="entry name" value="HerA_central"/>
</dbReference>
<dbReference type="EMBL" id="FYEK01000012">
    <property type="protein sequence ID" value="SNB60666.1"/>
    <property type="molecule type" value="Genomic_DNA"/>
</dbReference>
<evidence type="ECO:0000259" key="3">
    <source>
        <dbReference type="Pfam" id="PF09378"/>
    </source>
</evidence>
<protein>
    <submittedName>
        <fullName evidence="4">Uncharacterized protein</fullName>
    </submittedName>
</protein>
<evidence type="ECO:0000256" key="1">
    <source>
        <dbReference type="SAM" id="MobiDB-lite"/>
    </source>
</evidence>
<evidence type="ECO:0000313" key="5">
    <source>
        <dbReference type="Proteomes" id="UP000197025"/>
    </source>
</evidence>
<keyword evidence="5" id="KW-1185">Reference proteome</keyword>
<dbReference type="Pfam" id="PF01935">
    <property type="entry name" value="DUF87"/>
    <property type="match status" value="1"/>
</dbReference>
<name>A0A212QMX7_9CHLR</name>
<dbReference type="PANTHER" id="PTHR42957:SF1">
    <property type="entry name" value="HELICASE MJ1565-RELATED"/>
    <property type="match status" value="1"/>
</dbReference>
<dbReference type="SUPFAM" id="SSF52540">
    <property type="entry name" value="P-loop containing nucleoside triphosphate hydrolases"/>
    <property type="match status" value="1"/>
</dbReference>
<proteinExistence type="predicted"/>
<dbReference type="Pfam" id="PF09378">
    <property type="entry name" value="HAS-barrel"/>
    <property type="match status" value="1"/>
</dbReference>
<reference evidence="5" key="1">
    <citation type="submission" date="2017-06" db="EMBL/GenBank/DDBJ databases">
        <authorList>
            <person name="Varghese N."/>
            <person name="Submissions S."/>
        </authorList>
    </citation>
    <scope>NUCLEOTIDE SEQUENCE [LARGE SCALE GENOMIC DNA]</scope>
    <source>
        <strain evidence="5">JAD2</strain>
    </source>
</reference>
<dbReference type="PANTHER" id="PTHR42957">
    <property type="entry name" value="HELICASE MJ1565-RELATED"/>
    <property type="match status" value="1"/>
</dbReference>
<gene>
    <name evidence="4" type="ORF">SAMN02746019_00025690</name>
</gene>
<sequence length="568" mass="63723">MAWPREGMERSPNRPSEKEARRLGRVIGGSLSEGLVVKLDPRIAIEGLAVGRYVVIHGYRRRFFGMITDIRLDSANPDLARMPPDPDDPLIRDMVSGIGVFGQIHVQPMLLLEEGDPLPRPVKTVPAHFAPVYEATEEEVHAIFRPRREEGEDRYFVIGEPLDMPGVRIPLNLDRLVERSSGVFGKSGTGKTFLARLLLAGVIYHNASVALIFDMHNEYGWSAPGEGGQVPGLKQLPGCFSRVVIATLDEESSRRRNSRYDLVIRIGYDQIEPEDVELLRGVIGLSEVQIGALYMLRRRLGRDWLRILLEEEEAPPVEDEEGGGSPLAELVERDLITSSTLGALQRKLGLFHRFRFLIPRAPEDAAQAVLSRLLQGQSVVLEFGRYGNDMAAYVLVANYLTRRIHAEYVRRKEMALGDPGQEPPHLVIVVEEAHKFLQPGIAEHTVFGTIARELRKYNVTLLIVDQRPSQIDGEVLSQIGTRVLCLLDHEEDVRAALSGISGASRLREVLARLETKQQALLLGHAVPMPVVVRTRDYDSSFVEDLARREGDRSPDVVEKYFRVMRDED</sequence>
<dbReference type="AlphaFoldDB" id="A0A212QMX7"/>
<dbReference type="InterPro" id="IPR027417">
    <property type="entry name" value="P-loop_NTPase"/>
</dbReference>
<dbReference type="Proteomes" id="UP000197025">
    <property type="component" value="Unassembled WGS sequence"/>
</dbReference>
<evidence type="ECO:0000259" key="2">
    <source>
        <dbReference type="Pfam" id="PF01935"/>
    </source>
</evidence>
<organism evidence="4 5">
    <name type="scientific">Thermoflexus hugenholtzii JAD2</name>
    <dbReference type="NCBI Taxonomy" id="877466"/>
    <lineage>
        <taxon>Bacteria</taxon>
        <taxon>Bacillati</taxon>
        <taxon>Chloroflexota</taxon>
        <taxon>Thermoflexia</taxon>
        <taxon>Thermoflexales</taxon>
        <taxon>Thermoflexaceae</taxon>
        <taxon>Thermoflexus</taxon>
    </lineage>
</organism>
<dbReference type="InterPro" id="IPR008571">
    <property type="entry name" value="HerA-like"/>
</dbReference>
<feature type="domain" description="Helicase HerA central" evidence="2">
    <location>
        <begin position="157"/>
        <end position="404"/>
    </location>
</feature>
<dbReference type="Gene3D" id="3.40.50.300">
    <property type="entry name" value="P-loop containing nucleotide triphosphate hydrolases"/>
    <property type="match status" value="2"/>
</dbReference>
<feature type="region of interest" description="Disordered" evidence="1">
    <location>
        <begin position="1"/>
        <end position="21"/>
    </location>
</feature>
<dbReference type="InParanoid" id="A0A212QMX7"/>
<dbReference type="InterPro" id="IPR018538">
    <property type="entry name" value="HerA_barrel_dom"/>
</dbReference>
<dbReference type="OrthoDB" id="9806951at2"/>
<accession>A0A212QMX7</accession>
<evidence type="ECO:0000313" key="4">
    <source>
        <dbReference type="EMBL" id="SNB60666.1"/>
    </source>
</evidence>
<dbReference type="RefSeq" id="WP_088570380.1">
    <property type="nucleotide sequence ID" value="NZ_FYEK01000012.1"/>
</dbReference>
<feature type="domain" description="Helicase HerA barrel" evidence="3">
    <location>
        <begin position="24"/>
        <end position="77"/>
    </location>
</feature>